<reference evidence="4" key="1">
    <citation type="submission" date="2020-05" db="EMBL/GenBank/DDBJ databases">
        <title>Phylogenomic resolution of chytrid fungi.</title>
        <authorList>
            <person name="Stajich J.E."/>
            <person name="Amses K."/>
            <person name="Simmons R."/>
            <person name="Seto K."/>
            <person name="Myers J."/>
            <person name="Bonds A."/>
            <person name="Quandt C.A."/>
            <person name="Barry K."/>
            <person name="Liu P."/>
            <person name="Grigoriev I."/>
            <person name="Longcore J.E."/>
            <person name="James T.Y."/>
        </authorList>
    </citation>
    <scope>NUCLEOTIDE SEQUENCE</scope>
    <source>
        <strain evidence="4">JEL0513</strain>
    </source>
</reference>
<sequence length="333" mass="35741">MPTVLVTGISGFVGSHVTWKLLQSGFSVRGTVRSDAKAEQVRTALSGIVNTEKLSIIAVPDMSVDSAFDLAVEKIDFVVHTASPFFYSGVTNASADLVDPALNGVLSLLRSCAKSSVKRVVITSSIGALRCVTPTLPEGLSEVDWNLASINTFRELGPETPAPVAYHASKTLAEKAAWDFVQSTNPTFDLVVINPPIIFGPIIHPCASPSQLNTSVKMVADFYLHNTKEIDPLAAAGCIDVRDVARAHVLALTTPRASGQRILISSGPFTQEMLVKVLEKHFPGRPYPSGFTIAVPIPEVTTKAALILGITEYISLENMIVDTVWNLKNSFNI</sequence>
<dbReference type="InterPro" id="IPR001509">
    <property type="entry name" value="Epimerase_deHydtase"/>
</dbReference>
<dbReference type="CDD" id="cd05227">
    <property type="entry name" value="AR_SDR_e"/>
    <property type="match status" value="1"/>
</dbReference>
<dbReference type="PANTHER" id="PTHR10366">
    <property type="entry name" value="NAD DEPENDENT EPIMERASE/DEHYDRATASE"/>
    <property type="match status" value="1"/>
</dbReference>
<proteinExistence type="inferred from homology"/>
<dbReference type="GO" id="GO:0016616">
    <property type="term" value="F:oxidoreductase activity, acting on the CH-OH group of donors, NAD or NADP as acceptor"/>
    <property type="evidence" value="ECO:0007669"/>
    <property type="project" value="TreeGrafter"/>
</dbReference>
<feature type="domain" description="NAD-dependent epimerase/dehydratase" evidence="3">
    <location>
        <begin position="4"/>
        <end position="259"/>
    </location>
</feature>
<evidence type="ECO:0000313" key="4">
    <source>
        <dbReference type="EMBL" id="KAJ3091206.1"/>
    </source>
</evidence>
<organism evidence="4 5">
    <name type="scientific">Physocladia obscura</name>
    <dbReference type="NCBI Taxonomy" id="109957"/>
    <lineage>
        <taxon>Eukaryota</taxon>
        <taxon>Fungi</taxon>
        <taxon>Fungi incertae sedis</taxon>
        <taxon>Chytridiomycota</taxon>
        <taxon>Chytridiomycota incertae sedis</taxon>
        <taxon>Chytridiomycetes</taxon>
        <taxon>Chytridiales</taxon>
        <taxon>Chytriomycetaceae</taxon>
        <taxon>Physocladia</taxon>
    </lineage>
</organism>
<dbReference type="PANTHER" id="PTHR10366:SF564">
    <property type="entry name" value="STEROL-4-ALPHA-CARBOXYLATE 3-DEHYDROGENASE, DECARBOXYLATING"/>
    <property type="match status" value="1"/>
</dbReference>
<dbReference type="SUPFAM" id="SSF51735">
    <property type="entry name" value="NAD(P)-binding Rossmann-fold domains"/>
    <property type="match status" value="1"/>
</dbReference>
<protein>
    <submittedName>
        <fullName evidence="4">Methylglyoxal reductase (NADPH-dependent) gre2</fullName>
    </submittedName>
</protein>
<dbReference type="Pfam" id="PF01370">
    <property type="entry name" value="Epimerase"/>
    <property type="match status" value="1"/>
</dbReference>
<dbReference type="EMBL" id="JADGJH010003402">
    <property type="protein sequence ID" value="KAJ3091206.1"/>
    <property type="molecule type" value="Genomic_DNA"/>
</dbReference>
<keyword evidence="1" id="KW-0560">Oxidoreductase</keyword>
<gene>
    <name evidence="4" type="primary">GRE2_4</name>
    <name evidence="4" type="ORF">HK100_007248</name>
</gene>
<dbReference type="InterPro" id="IPR036291">
    <property type="entry name" value="NAD(P)-bd_dom_sf"/>
</dbReference>
<keyword evidence="5" id="KW-1185">Reference proteome</keyword>
<dbReference type="InterPro" id="IPR050425">
    <property type="entry name" value="NAD(P)_dehydrat-like"/>
</dbReference>
<dbReference type="Gene3D" id="3.40.50.720">
    <property type="entry name" value="NAD(P)-binding Rossmann-like Domain"/>
    <property type="match status" value="1"/>
</dbReference>
<name>A0AAD5SR40_9FUNG</name>
<evidence type="ECO:0000256" key="1">
    <source>
        <dbReference type="ARBA" id="ARBA00023002"/>
    </source>
</evidence>
<evidence type="ECO:0000259" key="3">
    <source>
        <dbReference type="Pfam" id="PF01370"/>
    </source>
</evidence>
<dbReference type="Proteomes" id="UP001211907">
    <property type="component" value="Unassembled WGS sequence"/>
</dbReference>
<accession>A0AAD5SR40</accession>
<dbReference type="AlphaFoldDB" id="A0AAD5SR40"/>
<evidence type="ECO:0000256" key="2">
    <source>
        <dbReference type="ARBA" id="ARBA00023445"/>
    </source>
</evidence>
<comment type="caution">
    <text evidence="4">The sequence shown here is derived from an EMBL/GenBank/DDBJ whole genome shotgun (WGS) entry which is preliminary data.</text>
</comment>
<comment type="similarity">
    <text evidence="2">Belongs to the NAD(P)-dependent epimerase/dehydratase family. Dihydroflavonol-4-reductase subfamily.</text>
</comment>
<evidence type="ECO:0000313" key="5">
    <source>
        <dbReference type="Proteomes" id="UP001211907"/>
    </source>
</evidence>
<dbReference type="FunFam" id="3.40.50.720:FF:000085">
    <property type="entry name" value="Dihydroflavonol reductase"/>
    <property type="match status" value="1"/>
</dbReference>